<reference evidence="2" key="1">
    <citation type="journal article" date="2020" name="mSystems">
        <title>Genome- and Community-Level Interaction Insights into Carbon Utilization and Element Cycling Functions of Hydrothermarchaeota in Hydrothermal Sediment.</title>
        <authorList>
            <person name="Zhou Z."/>
            <person name="Liu Y."/>
            <person name="Xu W."/>
            <person name="Pan J."/>
            <person name="Luo Z.H."/>
            <person name="Li M."/>
        </authorList>
    </citation>
    <scope>NUCLEOTIDE SEQUENCE [LARGE SCALE GENOMIC DNA]</scope>
    <source>
        <strain evidence="2">SpSt-70</strain>
    </source>
</reference>
<organism evidence="2">
    <name type="scientific">Dictyoglomus thermophilum</name>
    <dbReference type="NCBI Taxonomy" id="14"/>
    <lineage>
        <taxon>Bacteria</taxon>
        <taxon>Pseudomonadati</taxon>
        <taxon>Dictyoglomota</taxon>
        <taxon>Dictyoglomia</taxon>
        <taxon>Dictyoglomales</taxon>
        <taxon>Dictyoglomaceae</taxon>
        <taxon>Dictyoglomus</taxon>
    </lineage>
</organism>
<dbReference type="InterPro" id="IPR049516">
    <property type="entry name" value="FAD-depend_C"/>
</dbReference>
<dbReference type="Gene3D" id="3.50.50.60">
    <property type="entry name" value="FAD/NAD(P)-binding domain"/>
    <property type="match status" value="2"/>
</dbReference>
<dbReference type="Pfam" id="PF21688">
    <property type="entry name" value="FAD-depend_C"/>
    <property type="match status" value="1"/>
</dbReference>
<protein>
    <submittedName>
        <fullName evidence="2">NAD(P)/FAD-dependent oxidoreductase</fullName>
    </submittedName>
</protein>
<name>A0A7V3ZJ56_DICTH</name>
<dbReference type="PIRSF" id="PIRSF038984">
    <property type="entry name" value="FAD_binding_protein"/>
    <property type="match status" value="1"/>
</dbReference>
<dbReference type="RefSeq" id="WP_149123041.1">
    <property type="nucleotide sequence ID" value="NZ_VTFL01000005.1"/>
</dbReference>
<dbReference type="EMBL" id="DTDV01000016">
    <property type="protein sequence ID" value="HGK23967.1"/>
    <property type="molecule type" value="Genomic_DNA"/>
</dbReference>
<dbReference type="AlphaFoldDB" id="A0A7V3ZJ56"/>
<dbReference type="SUPFAM" id="SSF51905">
    <property type="entry name" value="FAD/NAD(P)-binding domain"/>
    <property type="match status" value="1"/>
</dbReference>
<gene>
    <name evidence="2" type="ORF">ENU78_05965</name>
</gene>
<feature type="domain" description="FAD-dependent protein C-terminal" evidence="1">
    <location>
        <begin position="228"/>
        <end position="407"/>
    </location>
</feature>
<dbReference type="PANTHER" id="PTHR43106:SF1">
    <property type="entry name" value="DEHYDROGENASE-RELATED"/>
    <property type="match status" value="1"/>
</dbReference>
<dbReference type="InterPro" id="IPR028348">
    <property type="entry name" value="FAD-binding_protein"/>
</dbReference>
<accession>A0A7V3ZJ56</accession>
<proteinExistence type="predicted"/>
<sequence length="469" mass="52018">MRYDVIIVGGGPAGIFSAISLVRGKKPLKVLLVEKGELTSKRVCPAIVNRQGCVLCPRCNIVSGWGGAGAFSDGKLTFSTEVGGWLKDYIGEEKLLRLMEEVNNIYTEFGADQPVIKPDPEKFAYFQRKAIAADLRLVYFAVRHLGTEKCAPILLNMYEYLKDKVDIILGKQVSKILVENGKAKGIELEDGKIYYADYVIVAPGREGAKWFTEEGQRIGLSWVINPVDIGVRVEIPAAVMKELTDELYEAKFIYYTKTFDDKVRTFCMNPYGEVVMEQNEGIISVNGHSFAEKKTENTNFAILVSKTFTEPFKDPIAYGRAIGSLANLLSNGVILQRLGDLLAGRRSTWDRLQKGMVVPTLKDAVPGDLSLVLPYRYLVDIIEMIQALDKVTPGIYSRHTLLYGVEVKFYSARVKLNSSLETEIKNLFAIGDGAGITRGLMQASVSGLLVGQEILKRMSILSDISEVRN</sequence>
<dbReference type="PANTHER" id="PTHR43106">
    <property type="entry name" value="DEHYDROGENASE-RELATED"/>
    <property type="match status" value="1"/>
</dbReference>
<dbReference type="PRINTS" id="PR00368">
    <property type="entry name" value="FADPNR"/>
</dbReference>
<evidence type="ECO:0000313" key="2">
    <source>
        <dbReference type="EMBL" id="HGK23967.1"/>
    </source>
</evidence>
<evidence type="ECO:0000259" key="1">
    <source>
        <dbReference type="Pfam" id="PF21688"/>
    </source>
</evidence>
<dbReference type="InterPro" id="IPR036188">
    <property type="entry name" value="FAD/NAD-bd_sf"/>
</dbReference>
<comment type="caution">
    <text evidence="2">The sequence shown here is derived from an EMBL/GenBank/DDBJ whole genome shotgun (WGS) entry which is preliminary data.</text>
</comment>